<dbReference type="AlphaFoldDB" id="A0A0N4WVQ0"/>
<feature type="region of interest" description="Disordered" evidence="1">
    <location>
        <begin position="1"/>
        <end position="24"/>
    </location>
</feature>
<dbReference type="WBParaSite" id="HPLM_0001578301-mRNA-1">
    <property type="protein sequence ID" value="HPLM_0001578301-mRNA-1"/>
    <property type="gene ID" value="HPLM_0001578301"/>
</dbReference>
<name>A0A0N4WVQ0_HAEPC</name>
<accession>A0A0N4WVQ0</accession>
<reference evidence="2 3" key="2">
    <citation type="submission" date="2018-11" db="EMBL/GenBank/DDBJ databases">
        <authorList>
            <consortium name="Pathogen Informatics"/>
        </authorList>
    </citation>
    <scope>NUCLEOTIDE SEQUENCE [LARGE SCALE GENOMIC DNA]</scope>
    <source>
        <strain evidence="2 3">MHpl1</strain>
    </source>
</reference>
<evidence type="ECO:0000313" key="2">
    <source>
        <dbReference type="EMBL" id="VDO57802.1"/>
    </source>
</evidence>
<evidence type="ECO:0000313" key="4">
    <source>
        <dbReference type="WBParaSite" id="HPLM_0001578301-mRNA-1"/>
    </source>
</evidence>
<feature type="region of interest" description="Disordered" evidence="1">
    <location>
        <begin position="221"/>
        <end position="271"/>
    </location>
</feature>
<feature type="region of interest" description="Disordered" evidence="1">
    <location>
        <begin position="100"/>
        <end position="186"/>
    </location>
</feature>
<sequence length="271" mass="28916">MAAEDEKSSKAGEPKKMKTTSVSLEGEMDKITEVLKSIPERLAKGLDEQRTSAFLSGGDDDVPQPVPNVLARRLAIDLKNLHLRPPQSQAAELEMKAIVDATPQSTDEPTKVIKISLSPSSDTEADNSDESKSTIPPSQSEQSSSGAAQQIQSAQLPATERDSSTFSKIPPCQPDQSSNAAALQMQPAHQPIAINDRSILSEIHPCQSDLNSNAAILQMQPERQPTANDDRSILSEVPPNQPEQSGGGAALQMILPNQAEQSAKGAALQIQ</sequence>
<reference evidence="4" key="1">
    <citation type="submission" date="2017-02" db="UniProtKB">
        <authorList>
            <consortium name="WormBaseParasite"/>
        </authorList>
    </citation>
    <scope>IDENTIFICATION</scope>
</reference>
<dbReference type="EMBL" id="UZAF01019124">
    <property type="protein sequence ID" value="VDO57802.1"/>
    <property type="molecule type" value="Genomic_DNA"/>
</dbReference>
<evidence type="ECO:0000256" key="1">
    <source>
        <dbReference type="SAM" id="MobiDB-lite"/>
    </source>
</evidence>
<gene>
    <name evidence="2" type="ORF">HPLM_LOCUS15775</name>
</gene>
<feature type="compositionally biased region" description="Basic and acidic residues" evidence="1">
    <location>
        <begin position="1"/>
        <end position="16"/>
    </location>
</feature>
<dbReference type="Proteomes" id="UP000268014">
    <property type="component" value="Unassembled WGS sequence"/>
</dbReference>
<keyword evidence="3" id="KW-1185">Reference proteome</keyword>
<protein>
    <submittedName>
        <fullName evidence="2 4">Uncharacterized protein</fullName>
    </submittedName>
</protein>
<feature type="compositionally biased region" description="Low complexity" evidence="1">
    <location>
        <begin position="138"/>
        <end position="155"/>
    </location>
</feature>
<evidence type="ECO:0000313" key="3">
    <source>
        <dbReference type="Proteomes" id="UP000268014"/>
    </source>
</evidence>
<proteinExistence type="predicted"/>
<organism evidence="4">
    <name type="scientific">Haemonchus placei</name>
    <name type="common">Barber's pole worm</name>
    <dbReference type="NCBI Taxonomy" id="6290"/>
    <lineage>
        <taxon>Eukaryota</taxon>
        <taxon>Metazoa</taxon>
        <taxon>Ecdysozoa</taxon>
        <taxon>Nematoda</taxon>
        <taxon>Chromadorea</taxon>
        <taxon>Rhabditida</taxon>
        <taxon>Rhabditina</taxon>
        <taxon>Rhabditomorpha</taxon>
        <taxon>Strongyloidea</taxon>
        <taxon>Trichostrongylidae</taxon>
        <taxon>Haemonchus</taxon>
    </lineage>
</organism>